<dbReference type="PANTHER" id="PTHR48200:SF1">
    <property type="entry name" value="AMINOTRANSFERASE-LIKE PLANT MOBILE DOMAIN-CONTAINING PROTEIN"/>
    <property type="match status" value="1"/>
</dbReference>
<accession>A0A7J8RAI6</accession>
<comment type="caution">
    <text evidence="2">The sequence shown here is derived from an EMBL/GenBank/DDBJ whole genome shotgun (WGS) entry which is preliminary data.</text>
</comment>
<keyword evidence="3" id="KW-1185">Reference proteome</keyword>
<organism evidence="2 3">
    <name type="scientific">Gossypium davidsonii</name>
    <name type="common">Davidson's cotton</name>
    <name type="synonym">Gossypium klotzschianum subsp. davidsonii</name>
    <dbReference type="NCBI Taxonomy" id="34287"/>
    <lineage>
        <taxon>Eukaryota</taxon>
        <taxon>Viridiplantae</taxon>
        <taxon>Streptophyta</taxon>
        <taxon>Embryophyta</taxon>
        <taxon>Tracheophyta</taxon>
        <taxon>Spermatophyta</taxon>
        <taxon>Magnoliopsida</taxon>
        <taxon>eudicotyledons</taxon>
        <taxon>Gunneridae</taxon>
        <taxon>Pentapetalae</taxon>
        <taxon>rosids</taxon>
        <taxon>malvids</taxon>
        <taxon>Malvales</taxon>
        <taxon>Malvaceae</taxon>
        <taxon>Malvoideae</taxon>
        <taxon>Gossypium</taxon>
    </lineage>
</organism>
<reference evidence="2 3" key="1">
    <citation type="journal article" date="2019" name="Genome Biol. Evol.">
        <title>Insights into the evolution of the New World diploid cottons (Gossypium, subgenus Houzingenia) based on genome sequencing.</title>
        <authorList>
            <person name="Grover C.E."/>
            <person name="Arick M.A. 2nd"/>
            <person name="Thrash A."/>
            <person name="Conover J.L."/>
            <person name="Sanders W.S."/>
            <person name="Peterson D.G."/>
            <person name="Frelichowski J.E."/>
            <person name="Scheffler J.A."/>
            <person name="Scheffler B.E."/>
            <person name="Wendel J.F."/>
        </authorList>
    </citation>
    <scope>NUCLEOTIDE SEQUENCE [LARGE SCALE GENOMIC DNA]</scope>
    <source>
        <strain evidence="2">27</strain>
        <tissue evidence="2">Leaf</tissue>
    </source>
</reference>
<dbReference type="AlphaFoldDB" id="A0A7J8RAI6"/>
<evidence type="ECO:0000313" key="3">
    <source>
        <dbReference type="Proteomes" id="UP000593561"/>
    </source>
</evidence>
<keyword evidence="1" id="KW-0175">Coiled coil</keyword>
<sequence length="233" mass="27288">MKILTVNPMTTPEYSWCWGRRINDNIPVSSQEDVRPIEEYLQVIPSELEIIKQDFKKRSSELGKKIEQLKEEKIRLGLEVDIHKLEVEKLRKGKNKAEEDLDSLKTDYKKLCLSIRTAVSLERSLLECQNEKARLKALVAGLEKSLHQYRSRNSAIELRASLSKIEELKGKIRELEDALQNYELRVELLDRSNEQWQEQHHRSQSQIRERDYIMGEVVAQVREVADHLQTLAV</sequence>
<dbReference type="PANTHER" id="PTHR48200">
    <property type="entry name" value="PROTEIN, PUTATIVE-RELATED"/>
    <property type="match status" value="1"/>
</dbReference>
<proteinExistence type="predicted"/>
<feature type="coiled-coil region" evidence="1">
    <location>
        <begin position="52"/>
        <end position="199"/>
    </location>
</feature>
<dbReference type="EMBL" id="JABFAC010000004">
    <property type="protein sequence ID" value="MBA0610824.1"/>
    <property type="molecule type" value="Genomic_DNA"/>
</dbReference>
<gene>
    <name evidence="2" type="ORF">Godav_011603</name>
</gene>
<name>A0A7J8RAI6_GOSDV</name>
<dbReference type="Proteomes" id="UP000593561">
    <property type="component" value="Unassembled WGS sequence"/>
</dbReference>
<dbReference type="Gene3D" id="1.10.287.1490">
    <property type="match status" value="1"/>
</dbReference>
<evidence type="ECO:0000256" key="1">
    <source>
        <dbReference type="SAM" id="Coils"/>
    </source>
</evidence>
<protein>
    <submittedName>
        <fullName evidence="2">Uncharacterized protein</fullName>
    </submittedName>
</protein>
<evidence type="ECO:0000313" key="2">
    <source>
        <dbReference type="EMBL" id="MBA0610824.1"/>
    </source>
</evidence>